<protein>
    <submittedName>
        <fullName evidence="1">Uncharacterized protein</fullName>
    </submittedName>
</protein>
<evidence type="ECO:0000313" key="2">
    <source>
        <dbReference type="Proteomes" id="UP000299102"/>
    </source>
</evidence>
<keyword evidence="2" id="KW-1185">Reference proteome</keyword>
<gene>
    <name evidence="1" type="ORF">EVAR_2993_1</name>
</gene>
<reference evidence="1 2" key="1">
    <citation type="journal article" date="2019" name="Commun. Biol.">
        <title>The bagworm genome reveals a unique fibroin gene that provides high tensile strength.</title>
        <authorList>
            <person name="Kono N."/>
            <person name="Nakamura H."/>
            <person name="Ohtoshi R."/>
            <person name="Tomita M."/>
            <person name="Numata K."/>
            <person name="Arakawa K."/>
        </authorList>
    </citation>
    <scope>NUCLEOTIDE SEQUENCE [LARGE SCALE GENOMIC DNA]</scope>
</reference>
<dbReference type="AlphaFoldDB" id="A0A4C1SU62"/>
<accession>A0A4C1SU62</accession>
<dbReference type="Proteomes" id="UP000299102">
    <property type="component" value="Unassembled WGS sequence"/>
</dbReference>
<sequence length="185" mass="20191">MASTLIVLSSLAHAHRSSALATKFVPLSLYTTNGCRRRATSHRSIMIVESADSDVAISTYTARLAGLRASYSTQLTPSGYQFDGREGVSVSASIAHIGLSRSCGFHDRLGGDNGRRSLSRVQNDGMFFFGNLLGLLLKPRTDYTLPARAPCKTAPSEHSTKSVPNISTKHAWRAWQLFHCLTVRH</sequence>
<dbReference type="EMBL" id="BGZK01000018">
    <property type="protein sequence ID" value="GBP05476.1"/>
    <property type="molecule type" value="Genomic_DNA"/>
</dbReference>
<organism evidence="1 2">
    <name type="scientific">Eumeta variegata</name>
    <name type="common">Bagworm moth</name>
    <name type="synonym">Eumeta japonica</name>
    <dbReference type="NCBI Taxonomy" id="151549"/>
    <lineage>
        <taxon>Eukaryota</taxon>
        <taxon>Metazoa</taxon>
        <taxon>Ecdysozoa</taxon>
        <taxon>Arthropoda</taxon>
        <taxon>Hexapoda</taxon>
        <taxon>Insecta</taxon>
        <taxon>Pterygota</taxon>
        <taxon>Neoptera</taxon>
        <taxon>Endopterygota</taxon>
        <taxon>Lepidoptera</taxon>
        <taxon>Glossata</taxon>
        <taxon>Ditrysia</taxon>
        <taxon>Tineoidea</taxon>
        <taxon>Psychidae</taxon>
        <taxon>Oiketicinae</taxon>
        <taxon>Eumeta</taxon>
    </lineage>
</organism>
<evidence type="ECO:0000313" key="1">
    <source>
        <dbReference type="EMBL" id="GBP05476.1"/>
    </source>
</evidence>
<comment type="caution">
    <text evidence="1">The sequence shown here is derived from an EMBL/GenBank/DDBJ whole genome shotgun (WGS) entry which is preliminary data.</text>
</comment>
<name>A0A4C1SU62_EUMVA</name>
<proteinExistence type="predicted"/>